<keyword evidence="8" id="KW-1185">Reference proteome</keyword>
<evidence type="ECO:0000313" key="8">
    <source>
        <dbReference type="Proteomes" id="UP000251314"/>
    </source>
</evidence>
<evidence type="ECO:0000313" key="7">
    <source>
        <dbReference type="EMBL" id="RAW37920.1"/>
    </source>
</evidence>
<evidence type="ECO:0000313" key="3">
    <source>
        <dbReference type="EMBL" id="KAG2902709.1"/>
    </source>
</evidence>
<name>A0A329SMJ4_9STRA</name>
<evidence type="ECO:0000313" key="6">
    <source>
        <dbReference type="EMBL" id="KAG3210024.1"/>
    </source>
</evidence>
<comment type="caution">
    <text evidence="7">The sequence shown here is derived from an EMBL/GenBank/DDBJ whole genome shotgun (WGS) entry which is preliminary data.</text>
</comment>
<dbReference type="EMBL" id="RCMK01000873">
    <property type="protein sequence ID" value="KAG2909304.1"/>
    <property type="molecule type" value="Genomic_DNA"/>
</dbReference>
<protein>
    <recommendedName>
        <fullName evidence="9">Transposase MuDR plant domain-containing protein</fullName>
    </recommendedName>
</protein>
<dbReference type="Proteomes" id="UP000735874">
    <property type="component" value="Unassembled WGS sequence"/>
</dbReference>
<evidence type="ECO:0008006" key="9">
    <source>
        <dbReference type="Google" id="ProtNLM"/>
    </source>
</evidence>
<organism evidence="7 8">
    <name type="scientific">Phytophthora cactorum</name>
    <dbReference type="NCBI Taxonomy" id="29920"/>
    <lineage>
        <taxon>Eukaryota</taxon>
        <taxon>Sar</taxon>
        <taxon>Stramenopiles</taxon>
        <taxon>Oomycota</taxon>
        <taxon>Peronosporomycetes</taxon>
        <taxon>Peronosporales</taxon>
        <taxon>Peronosporaceae</taxon>
        <taxon>Phytophthora</taxon>
    </lineage>
</organism>
<dbReference type="EMBL" id="RCMI01000635">
    <property type="protein sequence ID" value="KAG2902709.1"/>
    <property type="molecule type" value="Genomic_DNA"/>
</dbReference>
<dbReference type="AlphaFoldDB" id="A0A329SMJ4"/>
<keyword evidence="1" id="KW-1133">Transmembrane helix</keyword>
<sequence length="171" mass="18373">MSGAPNSGRVTVKQSPGRSILLCIGMRFATRQDESLHIKDFALVQGKQALLNLKPTRGTANVYVCSSKTKCSFKVRVLGSKSTLASDCFVSSFGAEHNGCSGFAKATAVQIASMSNIKLKARVLAAACYLNMLAQNKLNPFFAELISPMLLLLILTCFAISHVCLIEVVKL</sequence>
<proteinExistence type="predicted"/>
<dbReference type="Proteomes" id="UP000774804">
    <property type="component" value="Unassembled WGS sequence"/>
</dbReference>
<evidence type="ECO:0000256" key="1">
    <source>
        <dbReference type="SAM" id="Phobius"/>
    </source>
</evidence>
<reference evidence="2" key="2">
    <citation type="submission" date="2018-10" db="EMBL/GenBank/DDBJ databases">
        <title>Effector identification in a new, highly contiguous assembly of the strawberry crown rot pathogen Phytophthora cactorum.</title>
        <authorList>
            <person name="Armitage A.D."/>
            <person name="Nellist C.F."/>
            <person name="Bates H."/>
            <person name="Vickerstaff R.J."/>
            <person name="Harrison R.J."/>
        </authorList>
    </citation>
    <scope>NUCLEOTIDE SEQUENCE</scope>
    <source>
        <strain evidence="2">15-7</strain>
        <strain evidence="3">4032</strain>
        <strain evidence="4">4040</strain>
        <strain evidence="5">P415</strain>
        <strain evidence="6">P421</strain>
    </source>
</reference>
<dbReference type="Proteomes" id="UP000760860">
    <property type="component" value="Unassembled WGS sequence"/>
</dbReference>
<dbReference type="OrthoDB" id="165010at2759"/>
<dbReference type="Proteomes" id="UP000736787">
    <property type="component" value="Unassembled WGS sequence"/>
</dbReference>
<dbReference type="EMBL" id="RCMG01001087">
    <property type="protein sequence ID" value="KAG2836710.1"/>
    <property type="molecule type" value="Genomic_DNA"/>
</dbReference>
<dbReference type="Proteomes" id="UP000251314">
    <property type="component" value="Unassembled WGS sequence"/>
</dbReference>
<evidence type="ECO:0000313" key="2">
    <source>
        <dbReference type="EMBL" id="KAG2836710.1"/>
    </source>
</evidence>
<keyword evidence="1" id="KW-0812">Transmembrane</keyword>
<dbReference type="EMBL" id="MJFZ01000100">
    <property type="protein sequence ID" value="RAW37920.1"/>
    <property type="molecule type" value="Genomic_DNA"/>
</dbReference>
<dbReference type="Proteomes" id="UP000697107">
    <property type="component" value="Unassembled WGS sequence"/>
</dbReference>
<feature type="transmembrane region" description="Helical" evidence="1">
    <location>
        <begin position="145"/>
        <end position="169"/>
    </location>
</feature>
<dbReference type="EMBL" id="RCML01000704">
    <property type="protein sequence ID" value="KAG2970812.1"/>
    <property type="molecule type" value="Genomic_DNA"/>
</dbReference>
<evidence type="ECO:0000313" key="4">
    <source>
        <dbReference type="EMBL" id="KAG2909304.1"/>
    </source>
</evidence>
<reference evidence="7 8" key="1">
    <citation type="submission" date="2018-01" db="EMBL/GenBank/DDBJ databases">
        <title>Draft genome of the strawberry crown rot pathogen Phytophthora cactorum.</title>
        <authorList>
            <person name="Armitage A.D."/>
            <person name="Lysoe E."/>
            <person name="Nellist C.F."/>
            <person name="Harrison R.J."/>
            <person name="Brurberg M.B."/>
        </authorList>
    </citation>
    <scope>NUCLEOTIDE SEQUENCE [LARGE SCALE GENOMIC DNA]</scope>
    <source>
        <strain evidence="7 8">10300</strain>
    </source>
</reference>
<dbReference type="VEuPathDB" id="FungiDB:PC110_g5811"/>
<accession>A0A329SMJ4</accession>
<keyword evidence="1" id="KW-0472">Membrane</keyword>
<evidence type="ECO:0000313" key="5">
    <source>
        <dbReference type="EMBL" id="KAG2970812.1"/>
    </source>
</evidence>
<gene>
    <name evidence="7" type="ORF">PC110_g5811</name>
    <name evidence="2" type="ORF">PC113_g19972</name>
    <name evidence="3" type="ORF">PC115_g15523</name>
    <name evidence="4" type="ORF">PC117_g19703</name>
    <name evidence="5" type="ORF">PC118_g16654</name>
    <name evidence="6" type="ORF">PC129_g18969</name>
</gene>
<dbReference type="EMBL" id="RCMV01001159">
    <property type="protein sequence ID" value="KAG3210024.1"/>
    <property type="molecule type" value="Genomic_DNA"/>
</dbReference>